<dbReference type="GO" id="GO:0042147">
    <property type="term" value="P:retrograde transport, endosome to Golgi"/>
    <property type="evidence" value="ECO:0007669"/>
    <property type="project" value="TreeGrafter"/>
</dbReference>
<dbReference type="PANTHER" id="PTHR21663:SF0">
    <property type="entry name" value="HEAT REPEAT-CONTAINING PROTEIN 5B"/>
    <property type="match status" value="1"/>
</dbReference>
<dbReference type="FunFam" id="1.25.10.10:FF:001139">
    <property type="entry name" value="HEAT repeat containing 5a"/>
    <property type="match status" value="1"/>
</dbReference>
<feature type="domain" description="LAA1-like C-terminal TPR repeats" evidence="3">
    <location>
        <begin position="1940"/>
        <end position="2100"/>
    </location>
</feature>
<dbReference type="GO" id="GO:0006897">
    <property type="term" value="P:endocytosis"/>
    <property type="evidence" value="ECO:0007669"/>
    <property type="project" value="TreeGrafter"/>
</dbReference>
<protein>
    <recommendedName>
        <fullName evidence="3">LAA1-like C-terminal TPR repeats domain-containing protein</fullName>
    </recommendedName>
</protein>
<evidence type="ECO:0000256" key="2">
    <source>
        <dbReference type="SAM" id="MobiDB-lite"/>
    </source>
</evidence>
<accession>A0A9Q3CB92</accession>
<proteinExistence type="inferred from homology"/>
<feature type="region of interest" description="Disordered" evidence="2">
    <location>
        <begin position="331"/>
        <end position="354"/>
    </location>
</feature>
<dbReference type="Proteomes" id="UP000765509">
    <property type="component" value="Unassembled WGS sequence"/>
</dbReference>
<dbReference type="InterPro" id="IPR011989">
    <property type="entry name" value="ARM-like"/>
</dbReference>
<dbReference type="GO" id="GO:0005794">
    <property type="term" value="C:Golgi apparatus"/>
    <property type="evidence" value="ECO:0007669"/>
    <property type="project" value="TreeGrafter"/>
</dbReference>
<dbReference type="InterPro" id="IPR046837">
    <property type="entry name" value="Laa1/Sip1/HEATR5-like_HEAT"/>
</dbReference>
<evidence type="ECO:0000313" key="4">
    <source>
        <dbReference type="EMBL" id="MBW0479445.1"/>
    </source>
</evidence>
<dbReference type="PANTHER" id="PTHR21663">
    <property type="entry name" value="HYPOTHETICAL HEAT DOMAIN-CONTAINING"/>
    <property type="match status" value="1"/>
</dbReference>
<dbReference type="Pfam" id="PF25808">
    <property type="entry name" value="TPR_LAA1_C"/>
    <property type="match status" value="1"/>
</dbReference>
<dbReference type="InterPro" id="IPR040108">
    <property type="entry name" value="Laa1/Sip1/HEATR5"/>
</dbReference>
<sequence length="2121" mass="232223">MRNSRPTPRFIAGFFYRSSDRAYACPQRFSRIMALSLDLEIDMLPSPNDTEDVTLEALDFASLAAATLTDRGEIWLLRWLNNLEKSMERVDEGTLKSRQAQIEADLLQIVTKPAPTSQPAPVPGRPIRHLVARIFVKLFNRAEQRSLFDVIGSLLKVAGTEPIKNASDNKAFRIASFCVAGDIIKVHGPQVMSQFAESVMIAIRVIKSTNNAPILRSQALFCLNSSLIIGSKSLSPSDNLSKEVLKTLRYALADKTFSIIRASVECLLTLLDQSSNLISSLNDIEAFLAICFKGLELVDFVTRRSLSKLIASLLASTQVFGSAIINAQPNSKIKRKNESQEDDEEDPYPTTMTAEEKGKTLLTPEEMLLLLSTPYCKSGSSRQVKNGLIDAYATLLTLLGSGWVEQFYPEILRHIILNVGCGKSTQNAALSVARHDVLVSRKLASILLRDVISARLLSEQGQVVAIQEVSSSIINKWPALMPTHQPPNKIALLIAINEVDFLLKQVGSVTQPIQEVLYNPLIRLLGHPSYSVQMSAALCLRTYCSLAPGKLTSTINNVLDLLHKDLSHLGHPGGPSDVNKRAVGHAHGLAGLVSLIPLRPLYVSFDVSAKIMSLAIQLLKESGAHELHISVVEIQVSWILVSALTALGPNFVRLHLPQLLLLWKNALPKPSAKDPSNNQFRTDAEWCFLLHLREYTLSAILCFLKHDSQKLVTLDIAHRIVTMLNNALSFLSDFEKRYHQLDQESIVFAGSKLSCAHRELLLRRRLFQCCIALNEISVGSLESLQLPLLELSLALIADPEKYTGSSVQAAISAGTGSFTSVWDSVDGFGFGVTSLLKENVCLGNNEENSIDVANGTSDNLMTDWLNRDLTEVAVASVLQQPCIESNEHDFLIICTPQTLDRPARVIGSHTGLPAPPVSTSMIDAALELFALYLPLVPSTQQHAFLDRLYKFNHSSKVEKNPGRKMAILVNSVTALLLSTRLCMSSTFAAKSKQLDVTVVNLMKDVLIEGLVHPDFRLRSASAEAFGRVCALGSNSFMLSQVQHCVTQIVNNTDPDSRSGYALALSQVYTQVGSLSGGAALKTIVDVLMSLSADPHPSVHFWALRALSDVIHTAGLSYTPFLNSTLGMVVRLYCSDSHEIESGSIGYVNLRANLPCYQNFCKILNAIIGVLGPELCSSSQSQLLIQFLNEELNEEADEGIKVEALKAIQHFIMFSIESINMSKLIVTLRKHLSSNRRTLKVASVNSIYQLVQKNAILMSKLGGDQLVVNLFSILDDDPTIAGVRDSIKSWLRQTADSNPSAWIDLCMRIVSRTTAAQTKTVEESGQATIFIDEESQGLDHEQNAGAHGNQKNRNTSRWRTQLFALQCLHEVFLTVIRNKRGEHFNVQIAQSKGFSNVRLLMFSRVSDLIKMAFTASTANIMEIRLEGLNVLRDVIENFKRSCDLDFDESPLLEQHQAPITAALTPAFSHDSFPEVLASAIQVCAVFVGSGVVKQINKMGRILKLLTSALESCRDSEIVSLGEMKDFSTSASIMIKTAIYAAWAEFQVISIHQAYLNDVITPHLALLCPFWVASLREYARLKSDEDPSSHSVTSLLGVGSMQSGLHREVSLPYYENAWPKMMRAIASLIKAKNFIMLQALDGVDISNSKKLTNQPQMSVTTTRSEPVLYFHVLLGLVYEAATVTASIGTDDPSSLAAETMETALFSLEALLQTEVVGSEGLKKESAIFGEICNLCYRLSATEAARVQVFVVRCIVQLALSCIGPTSVEPGSQAELQLYQCLRVIVQVLKNAVPGMSSMAASKARKSPAHHAGLLIAAFTACADLADRGIPSSREQIYGVVLALYAETLKEESSGVDLVGPTLSTLKNLVERAYAHSKFSDCQTSVLADVLHGFISQILLNLQDGTQRLGKNRALLSIKLRNNLLSYVLLVTSLPPDIPISRSALEQYCTFLSALLLTEDFELGATAIQCAKSLILTKRRGSPLFQVSLTQLLPGLIELVARTTRLSETDAVRTGIVTETLRIFGGVVGSVSAEQRPQALAIFLPVYLLLLDSSSPLKPIATSQVLQLASIDSNAFKEAMNSLESEQRNRLESALRGSIQQRPSGAITFSQANGPPSIELKSFG</sequence>
<evidence type="ECO:0000256" key="1">
    <source>
        <dbReference type="ARBA" id="ARBA00008304"/>
    </source>
</evidence>
<comment type="similarity">
    <text evidence="1">Belongs to the HEATR5 family.</text>
</comment>
<organism evidence="4 5">
    <name type="scientific">Austropuccinia psidii MF-1</name>
    <dbReference type="NCBI Taxonomy" id="1389203"/>
    <lineage>
        <taxon>Eukaryota</taxon>
        <taxon>Fungi</taxon>
        <taxon>Dikarya</taxon>
        <taxon>Basidiomycota</taxon>
        <taxon>Pucciniomycotina</taxon>
        <taxon>Pucciniomycetes</taxon>
        <taxon>Pucciniales</taxon>
        <taxon>Sphaerophragmiaceae</taxon>
        <taxon>Austropuccinia</taxon>
    </lineage>
</organism>
<dbReference type="EMBL" id="AVOT02005585">
    <property type="protein sequence ID" value="MBW0479445.1"/>
    <property type="molecule type" value="Genomic_DNA"/>
</dbReference>
<dbReference type="GO" id="GO:0008104">
    <property type="term" value="P:intracellular protein localization"/>
    <property type="evidence" value="ECO:0007669"/>
    <property type="project" value="TreeGrafter"/>
</dbReference>
<reference evidence="4" key="1">
    <citation type="submission" date="2021-03" db="EMBL/GenBank/DDBJ databases">
        <title>Draft genome sequence of rust myrtle Austropuccinia psidii MF-1, a brazilian biotype.</title>
        <authorList>
            <person name="Quecine M.C."/>
            <person name="Pachon D.M.R."/>
            <person name="Bonatelli M.L."/>
            <person name="Correr F.H."/>
            <person name="Franceschini L.M."/>
            <person name="Leite T.F."/>
            <person name="Margarido G.R.A."/>
            <person name="Almeida C.A."/>
            <person name="Ferrarezi J.A."/>
            <person name="Labate C.A."/>
        </authorList>
    </citation>
    <scope>NUCLEOTIDE SEQUENCE</scope>
    <source>
        <strain evidence="4">MF-1</strain>
    </source>
</reference>
<dbReference type="GO" id="GO:0016020">
    <property type="term" value="C:membrane"/>
    <property type="evidence" value="ECO:0007669"/>
    <property type="project" value="TreeGrafter"/>
</dbReference>
<dbReference type="GO" id="GO:0030139">
    <property type="term" value="C:endocytic vesicle"/>
    <property type="evidence" value="ECO:0007669"/>
    <property type="project" value="TreeGrafter"/>
</dbReference>
<evidence type="ECO:0000313" key="5">
    <source>
        <dbReference type="Proteomes" id="UP000765509"/>
    </source>
</evidence>
<dbReference type="InterPro" id="IPR016024">
    <property type="entry name" value="ARM-type_fold"/>
</dbReference>
<dbReference type="Gene3D" id="1.25.10.10">
    <property type="entry name" value="Leucine-rich Repeat Variant"/>
    <property type="match status" value="2"/>
</dbReference>
<dbReference type="OrthoDB" id="192608at2759"/>
<evidence type="ECO:0000259" key="3">
    <source>
        <dbReference type="Pfam" id="PF25808"/>
    </source>
</evidence>
<comment type="caution">
    <text evidence="4">The sequence shown here is derived from an EMBL/GenBank/DDBJ whole genome shotgun (WGS) entry which is preliminary data.</text>
</comment>
<keyword evidence="5" id="KW-1185">Reference proteome</keyword>
<name>A0A9Q3CB92_9BASI</name>
<dbReference type="GO" id="GO:0005829">
    <property type="term" value="C:cytosol"/>
    <property type="evidence" value="ECO:0007669"/>
    <property type="project" value="GOC"/>
</dbReference>
<gene>
    <name evidence="4" type="ORF">O181_019160</name>
</gene>
<dbReference type="InterPro" id="IPR057981">
    <property type="entry name" value="TPR_LAA1-like_C"/>
</dbReference>
<dbReference type="SUPFAM" id="SSF48371">
    <property type="entry name" value="ARM repeat"/>
    <property type="match status" value="3"/>
</dbReference>
<dbReference type="Pfam" id="PF20210">
    <property type="entry name" value="Laa1_Sip1_HTR5"/>
    <property type="match status" value="1"/>
</dbReference>